<proteinExistence type="predicted"/>
<feature type="signal peptide" evidence="1">
    <location>
        <begin position="1"/>
        <end position="38"/>
    </location>
</feature>
<evidence type="ECO:0000256" key="1">
    <source>
        <dbReference type="SAM" id="SignalP"/>
    </source>
</evidence>
<evidence type="ECO:0000313" key="2">
    <source>
        <dbReference type="EMBL" id="TGB07853.1"/>
    </source>
</evidence>
<sequence length="142" mass="14168">MASSARPTPSRARARALLRAGLTLTAAGAALVAGGAQAASAANSSTQPDKVRVRTPLKALDTTMVKGKGIDGPPALHYAIGPLRNLRTNPMANTPVNPLSNTVGTQVSDFKPVSSGAVTGPVARGNSVGQLPVVGDAVGLLP</sequence>
<comment type="caution">
    <text evidence="2">The sequence shown here is derived from an EMBL/GenBank/DDBJ whole genome shotgun (WGS) entry which is preliminary data.</text>
</comment>
<protein>
    <recommendedName>
        <fullName evidence="4">ATP-binding protein</fullName>
    </recommendedName>
</protein>
<accession>A0A4Z0H627</accession>
<name>A0A4Z0H627_9ACTN</name>
<dbReference type="RefSeq" id="WP_135339819.1">
    <property type="nucleotide sequence ID" value="NZ_JBHLTX010000045.1"/>
</dbReference>
<keyword evidence="3" id="KW-1185">Reference proteome</keyword>
<gene>
    <name evidence="2" type="ORF">E4099_16450</name>
</gene>
<dbReference type="EMBL" id="SRID01000142">
    <property type="protein sequence ID" value="TGB07853.1"/>
    <property type="molecule type" value="Genomic_DNA"/>
</dbReference>
<evidence type="ECO:0000313" key="3">
    <source>
        <dbReference type="Proteomes" id="UP000297948"/>
    </source>
</evidence>
<evidence type="ECO:0008006" key="4">
    <source>
        <dbReference type="Google" id="ProtNLM"/>
    </source>
</evidence>
<feature type="chain" id="PRO_5021251699" description="ATP-binding protein" evidence="1">
    <location>
        <begin position="39"/>
        <end position="142"/>
    </location>
</feature>
<dbReference type="Proteomes" id="UP000297948">
    <property type="component" value="Unassembled WGS sequence"/>
</dbReference>
<dbReference type="AlphaFoldDB" id="A0A4Z0H627"/>
<organism evidence="2 3">
    <name type="scientific">Streptomyces palmae</name>
    <dbReference type="NCBI Taxonomy" id="1701085"/>
    <lineage>
        <taxon>Bacteria</taxon>
        <taxon>Bacillati</taxon>
        <taxon>Actinomycetota</taxon>
        <taxon>Actinomycetes</taxon>
        <taxon>Kitasatosporales</taxon>
        <taxon>Streptomycetaceae</taxon>
        <taxon>Streptomyces</taxon>
    </lineage>
</organism>
<dbReference type="OrthoDB" id="3872455at2"/>
<keyword evidence="1" id="KW-0732">Signal</keyword>
<reference evidence="2 3" key="1">
    <citation type="submission" date="2019-03" db="EMBL/GenBank/DDBJ databases">
        <authorList>
            <person name="Gonzalez-Pimentel J.L."/>
        </authorList>
    </citation>
    <scope>NUCLEOTIDE SEQUENCE [LARGE SCALE GENOMIC DNA]</scope>
    <source>
        <strain evidence="2 3">JCM 31289</strain>
    </source>
</reference>